<dbReference type="AlphaFoldDB" id="A0A7W7BSN2"/>
<dbReference type="InterPro" id="IPR036410">
    <property type="entry name" value="HSP_DnaJ_Cys-rich_dom_sf"/>
</dbReference>
<accession>A0A7W7BSN2</accession>
<sequence>MSDVMQAQACRWCSGRRRWARLVGSKVAAWWCTRCDGSAAHRLEPESEAGA</sequence>
<keyword evidence="2" id="KW-1185">Reference proteome</keyword>
<evidence type="ECO:0000313" key="2">
    <source>
        <dbReference type="Proteomes" id="UP000573729"/>
    </source>
</evidence>
<dbReference type="Proteomes" id="UP000573729">
    <property type="component" value="Unassembled WGS sequence"/>
</dbReference>
<dbReference type="EMBL" id="JACHMD010000001">
    <property type="protein sequence ID" value="MBB4666948.1"/>
    <property type="molecule type" value="Genomic_DNA"/>
</dbReference>
<dbReference type="SUPFAM" id="SSF57938">
    <property type="entry name" value="DnaJ/Hsp40 cysteine-rich domain"/>
    <property type="match status" value="1"/>
</dbReference>
<protein>
    <submittedName>
        <fullName evidence="1">Uncharacterized protein</fullName>
    </submittedName>
</protein>
<evidence type="ECO:0000313" key="1">
    <source>
        <dbReference type="EMBL" id="MBB4666948.1"/>
    </source>
</evidence>
<organism evidence="1 2">
    <name type="scientific">Microbacterium marinum</name>
    <dbReference type="NCBI Taxonomy" id="421115"/>
    <lineage>
        <taxon>Bacteria</taxon>
        <taxon>Bacillati</taxon>
        <taxon>Actinomycetota</taxon>
        <taxon>Actinomycetes</taxon>
        <taxon>Micrococcales</taxon>
        <taxon>Microbacteriaceae</taxon>
        <taxon>Microbacterium</taxon>
    </lineage>
</organism>
<proteinExistence type="predicted"/>
<gene>
    <name evidence="1" type="ORF">BKA24_001657</name>
</gene>
<name>A0A7W7BSN2_9MICO</name>
<dbReference type="RefSeq" id="WP_184216937.1">
    <property type="nucleotide sequence ID" value="NZ_JACHMD010000001.1"/>
</dbReference>
<reference evidence="1 2" key="1">
    <citation type="submission" date="2020-08" db="EMBL/GenBank/DDBJ databases">
        <title>Sequencing the genomes of 1000 actinobacteria strains.</title>
        <authorList>
            <person name="Klenk H.-P."/>
        </authorList>
    </citation>
    <scope>NUCLEOTIDE SEQUENCE [LARGE SCALE GENOMIC DNA]</scope>
    <source>
        <strain evidence="1 2">DSM 24947</strain>
    </source>
</reference>
<comment type="caution">
    <text evidence="1">The sequence shown here is derived from an EMBL/GenBank/DDBJ whole genome shotgun (WGS) entry which is preliminary data.</text>
</comment>